<feature type="compositionally biased region" description="Basic residues" evidence="8">
    <location>
        <begin position="171"/>
        <end position="185"/>
    </location>
</feature>
<dbReference type="EMBL" id="CP002173">
    <property type="protein sequence ID" value="AEA38862.1"/>
    <property type="molecule type" value="Genomic_DNA"/>
</dbReference>
<evidence type="ECO:0000256" key="2">
    <source>
        <dbReference type="ARBA" id="ARBA00022730"/>
    </source>
</evidence>
<dbReference type="InterPro" id="IPR001912">
    <property type="entry name" value="Ribosomal_uS4_N"/>
</dbReference>
<dbReference type="Proteomes" id="UP000243423">
    <property type="component" value="Nucleomorph 2"/>
</dbReference>
<dbReference type="GO" id="GO:0042274">
    <property type="term" value="P:ribosomal small subunit biogenesis"/>
    <property type="evidence" value="ECO:0007669"/>
    <property type="project" value="TreeGrafter"/>
</dbReference>
<evidence type="ECO:0000259" key="10">
    <source>
        <dbReference type="SMART" id="SM01390"/>
    </source>
</evidence>
<evidence type="ECO:0000256" key="7">
    <source>
        <dbReference type="RuleBase" id="RU003699"/>
    </source>
</evidence>
<dbReference type="SUPFAM" id="SSF55174">
    <property type="entry name" value="Alpha-L RNA-binding motif"/>
    <property type="match status" value="1"/>
</dbReference>
<dbReference type="InterPro" id="IPR036986">
    <property type="entry name" value="S4_RNA-bd_sf"/>
</dbReference>
<dbReference type="Pfam" id="PF01479">
    <property type="entry name" value="S4"/>
    <property type="match status" value="1"/>
</dbReference>
<evidence type="ECO:0000256" key="6">
    <source>
        <dbReference type="PROSITE-ProRule" id="PRU00182"/>
    </source>
</evidence>
<protein>
    <submittedName>
        <fullName evidence="11">40S ribosomal protein S9</fullName>
    </submittedName>
</protein>
<dbReference type="AlphaFoldDB" id="F2HHR6"/>
<dbReference type="NCBIfam" id="NF003139">
    <property type="entry name" value="PRK04051.1"/>
    <property type="match status" value="1"/>
</dbReference>
<dbReference type="GO" id="GO:0006412">
    <property type="term" value="P:translation"/>
    <property type="evidence" value="ECO:0007669"/>
    <property type="project" value="InterPro"/>
</dbReference>
<evidence type="ECO:0000313" key="11">
    <source>
        <dbReference type="EMBL" id="AEA38862.1"/>
    </source>
</evidence>
<dbReference type="NCBIfam" id="TIGR01018">
    <property type="entry name" value="uS4_arch"/>
    <property type="match status" value="1"/>
</dbReference>
<dbReference type="RefSeq" id="XP_003239760.1">
    <property type="nucleotide sequence ID" value="XM_003239712.1"/>
</dbReference>
<keyword evidence="3 6" id="KW-0694">RNA-binding</keyword>
<geneLocation type="nucleomorph" evidence="11"/>
<evidence type="ECO:0000256" key="3">
    <source>
        <dbReference type="ARBA" id="ARBA00022884"/>
    </source>
</evidence>
<dbReference type="Pfam" id="PF00163">
    <property type="entry name" value="Ribosomal_S4"/>
    <property type="match status" value="1"/>
</dbReference>
<feature type="domain" description="RNA-binding S4" evidence="9">
    <location>
        <begin position="107"/>
        <end position="182"/>
    </location>
</feature>
<dbReference type="PROSITE" id="PS50889">
    <property type="entry name" value="S4"/>
    <property type="match status" value="1"/>
</dbReference>
<keyword evidence="5 7" id="KW-0687">Ribonucleoprotein</keyword>
<evidence type="ECO:0000313" key="12">
    <source>
        <dbReference type="Proteomes" id="UP000243423"/>
    </source>
</evidence>
<dbReference type="GO" id="GO:0022627">
    <property type="term" value="C:cytosolic small ribosomal subunit"/>
    <property type="evidence" value="ECO:0007669"/>
    <property type="project" value="TreeGrafter"/>
</dbReference>
<dbReference type="CDD" id="cd00165">
    <property type="entry name" value="S4"/>
    <property type="match status" value="1"/>
</dbReference>
<evidence type="ECO:0000256" key="1">
    <source>
        <dbReference type="ARBA" id="ARBA00007465"/>
    </source>
</evidence>
<name>F2HHR6_9CRYP</name>
<dbReference type="PANTHER" id="PTHR11831:SF5">
    <property type="entry name" value="40S RIBOSOMAL PROTEIN S9"/>
    <property type="match status" value="1"/>
</dbReference>
<dbReference type="InterPro" id="IPR018079">
    <property type="entry name" value="Ribosomal_uS4_CS"/>
</dbReference>
<dbReference type="Gene3D" id="3.10.290.10">
    <property type="entry name" value="RNA-binding S4 domain"/>
    <property type="match status" value="1"/>
</dbReference>
<dbReference type="GeneID" id="10447267"/>
<dbReference type="SMART" id="SM00363">
    <property type="entry name" value="S4"/>
    <property type="match status" value="1"/>
</dbReference>
<comment type="similarity">
    <text evidence="1 7">Belongs to the universal ribosomal protein uS4 family.</text>
</comment>
<evidence type="ECO:0000256" key="4">
    <source>
        <dbReference type="ARBA" id="ARBA00022980"/>
    </source>
</evidence>
<dbReference type="PROSITE" id="PS00632">
    <property type="entry name" value="RIBOSOMAL_S4"/>
    <property type="match status" value="1"/>
</dbReference>
<dbReference type="GO" id="GO:0019843">
    <property type="term" value="F:rRNA binding"/>
    <property type="evidence" value="ECO:0007669"/>
    <property type="project" value="UniProtKB-KW"/>
</dbReference>
<dbReference type="InterPro" id="IPR022801">
    <property type="entry name" value="Ribosomal_uS4"/>
</dbReference>
<gene>
    <name evidence="11" type="primary">rps9</name>
    <name evidence="11" type="ORF">CPARA_2gp204</name>
</gene>
<accession>F2HHR6</accession>
<feature type="domain" description="Small ribosomal subunit protein uS4 N-terminal" evidence="10">
    <location>
        <begin position="6"/>
        <end position="106"/>
    </location>
</feature>
<keyword evidence="11" id="KW-0542">Nucleomorph</keyword>
<sequence>MSKNYRNCSKVYRPPRRPYEKERIESELRLVGEYGLRNKREVWKVQLVLSKIRASTRSLLSLSEKDPTKILQSHCLLRKLKKLGLIEKYEYDLNRILTLKIEDFLERRLQTIVFKSHLAKSVHHARTIILQRHISIKDKVVTVPSYLVRVKSQKKISYFSQSPYSTGNPGRVRKKTLKKKSQNSE</sequence>
<evidence type="ECO:0000256" key="5">
    <source>
        <dbReference type="ARBA" id="ARBA00023274"/>
    </source>
</evidence>
<dbReference type="InterPro" id="IPR005710">
    <property type="entry name" value="Ribosomal_uS4_euk/arc"/>
</dbReference>
<evidence type="ECO:0000256" key="8">
    <source>
        <dbReference type="SAM" id="MobiDB-lite"/>
    </source>
</evidence>
<keyword evidence="4 7" id="KW-0689">Ribosomal protein</keyword>
<dbReference type="GO" id="GO:0003735">
    <property type="term" value="F:structural constituent of ribosome"/>
    <property type="evidence" value="ECO:0007669"/>
    <property type="project" value="InterPro"/>
</dbReference>
<dbReference type="PANTHER" id="PTHR11831">
    <property type="entry name" value="30S 40S RIBOSOMAL PROTEIN"/>
    <property type="match status" value="1"/>
</dbReference>
<feature type="region of interest" description="Disordered" evidence="8">
    <location>
        <begin position="161"/>
        <end position="185"/>
    </location>
</feature>
<organism evidence="11 12">
    <name type="scientific">Cryptomonas paramaecium</name>
    <dbReference type="NCBI Taxonomy" id="2898"/>
    <lineage>
        <taxon>Eukaryota</taxon>
        <taxon>Cryptophyceae</taxon>
        <taxon>Cryptomonadales</taxon>
        <taxon>Cryptomonadaceae</taxon>
        <taxon>Cryptomonas</taxon>
    </lineage>
</organism>
<evidence type="ECO:0000259" key="9">
    <source>
        <dbReference type="SMART" id="SM00363"/>
    </source>
</evidence>
<proteinExistence type="inferred from homology"/>
<dbReference type="InterPro" id="IPR002942">
    <property type="entry name" value="S4_RNA-bd"/>
</dbReference>
<dbReference type="SMART" id="SM01390">
    <property type="entry name" value="Ribosomal_S4"/>
    <property type="match status" value="1"/>
</dbReference>
<reference evidence="11 12" key="1">
    <citation type="journal article" date="2011" name="Genome Biol. Evol.">
        <title>Complete nucleomorph genome sequence of the nonphotosynthetic alga Cryptomonas paramecium reveals a core nucleomorph gene set.</title>
        <authorList>
            <person name="Tanifuji G."/>
            <person name="Onodera N.T."/>
            <person name="Wheeler T.J."/>
            <person name="Dlutek M."/>
            <person name="Donaher N."/>
            <person name="Archibald J.M."/>
        </authorList>
    </citation>
    <scope>NUCLEOTIDE SEQUENCE [LARGE SCALE GENOMIC DNA]</scope>
    <source>
        <strain evidence="11 12">CCAP977/2A</strain>
    </source>
</reference>
<keyword evidence="2 6" id="KW-0699">rRNA-binding</keyword>